<dbReference type="InterPro" id="IPR036188">
    <property type="entry name" value="FAD/NAD-bd_sf"/>
</dbReference>
<dbReference type="GO" id="GO:0004499">
    <property type="term" value="F:N,N-dimethylaniline monooxygenase activity"/>
    <property type="evidence" value="ECO:0007669"/>
    <property type="project" value="InterPro"/>
</dbReference>
<proteinExistence type="inferred from homology"/>
<evidence type="ECO:0000313" key="7">
    <source>
        <dbReference type="EMBL" id="GFR98760.1"/>
    </source>
</evidence>
<dbReference type="InterPro" id="IPR000960">
    <property type="entry name" value="Flavin_mOase"/>
</dbReference>
<dbReference type="InterPro" id="IPR050346">
    <property type="entry name" value="FMO-like"/>
</dbReference>
<dbReference type="SUPFAM" id="SSF51905">
    <property type="entry name" value="FAD/NAD(P)-binding domain"/>
    <property type="match status" value="1"/>
</dbReference>
<name>A0AAV4HQA7_9GAST</name>
<dbReference type="EMBL" id="BMAT01012762">
    <property type="protein sequence ID" value="GFR98760.1"/>
    <property type="molecule type" value="Genomic_DNA"/>
</dbReference>
<dbReference type="Gene3D" id="3.50.50.60">
    <property type="entry name" value="FAD/NAD(P)-binding domain"/>
    <property type="match status" value="1"/>
</dbReference>
<keyword evidence="8" id="KW-1185">Reference proteome</keyword>
<dbReference type="PRINTS" id="PR00370">
    <property type="entry name" value="FMOXYGENASE"/>
</dbReference>
<comment type="similarity">
    <text evidence="1 6">Belongs to the FMO family.</text>
</comment>
<evidence type="ECO:0000256" key="6">
    <source>
        <dbReference type="RuleBase" id="RU361177"/>
    </source>
</evidence>
<comment type="cofactor">
    <cofactor evidence="6">
        <name>FAD</name>
        <dbReference type="ChEBI" id="CHEBI:57692"/>
    </cofactor>
</comment>
<keyword evidence="6 7" id="KW-0503">Monooxygenase</keyword>
<evidence type="ECO:0000313" key="8">
    <source>
        <dbReference type="Proteomes" id="UP000762676"/>
    </source>
</evidence>
<gene>
    <name evidence="7" type="ORF">ElyMa_006357800</name>
</gene>
<comment type="caution">
    <text evidence="7">The sequence shown here is derived from an EMBL/GenBank/DDBJ whole genome shotgun (WGS) entry which is preliminary data.</text>
</comment>
<dbReference type="Proteomes" id="UP000762676">
    <property type="component" value="Unassembled WGS sequence"/>
</dbReference>
<keyword evidence="5 6" id="KW-0560">Oxidoreductase</keyword>
<reference evidence="7 8" key="1">
    <citation type="journal article" date="2021" name="Elife">
        <title>Chloroplast acquisition without the gene transfer in kleptoplastic sea slugs, Plakobranchus ocellatus.</title>
        <authorList>
            <person name="Maeda T."/>
            <person name="Takahashi S."/>
            <person name="Yoshida T."/>
            <person name="Shimamura S."/>
            <person name="Takaki Y."/>
            <person name="Nagai Y."/>
            <person name="Toyoda A."/>
            <person name="Suzuki Y."/>
            <person name="Arimoto A."/>
            <person name="Ishii H."/>
            <person name="Satoh N."/>
            <person name="Nishiyama T."/>
            <person name="Hasebe M."/>
            <person name="Maruyama T."/>
            <person name="Minagawa J."/>
            <person name="Obokata J."/>
            <person name="Shigenobu S."/>
        </authorList>
    </citation>
    <scope>NUCLEOTIDE SEQUENCE [LARGE SCALE GENOMIC DNA]</scope>
</reference>
<dbReference type="AlphaFoldDB" id="A0AAV4HQA7"/>
<evidence type="ECO:0000256" key="1">
    <source>
        <dbReference type="ARBA" id="ARBA00009183"/>
    </source>
</evidence>
<accession>A0AAV4HQA7</accession>
<dbReference type="PANTHER" id="PTHR23023">
    <property type="entry name" value="DIMETHYLANILINE MONOOXYGENASE"/>
    <property type="match status" value="1"/>
</dbReference>
<keyword evidence="3 6" id="KW-0274">FAD</keyword>
<protein>
    <recommendedName>
        <fullName evidence="6">Flavin-containing monooxygenase</fullName>
        <ecNumber evidence="6">1.-.-.-</ecNumber>
    </recommendedName>
</protein>
<keyword evidence="2 6" id="KW-0285">Flavoprotein</keyword>
<organism evidence="7 8">
    <name type="scientific">Elysia marginata</name>
    <dbReference type="NCBI Taxonomy" id="1093978"/>
    <lineage>
        <taxon>Eukaryota</taxon>
        <taxon>Metazoa</taxon>
        <taxon>Spiralia</taxon>
        <taxon>Lophotrochozoa</taxon>
        <taxon>Mollusca</taxon>
        <taxon>Gastropoda</taxon>
        <taxon>Heterobranchia</taxon>
        <taxon>Euthyneura</taxon>
        <taxon>Panpulmonata</taxon>
        <taxon>Sacoglossa</taxon>
        <taxon>Placobranchoidea</taxon>
        <taxon>Plakobranchidae</taxon>
        <taxon>Elysia</taxon>
    </lineage>
</organism>
<evidence type="ECO:0000256" key="2">
    <source>
        <dbReference type="ARBA" id="ARBA00022630"/>
    </source>
</evidence>
<evidence type="ECO:0000256" key="5">
    <source>
        <dbReference type="ARBA" id="ARBA00023002"/>
    </source>
</evidence>
<dbReference type="EC" id="1.-.-.-" evidence="6"/>
<dbReference type="GO" id="GO:0050661">
    <property type="term" value="F:NADP binding"/>
    <property type="evidence" value="ECO:0007669"/>
    <property type="project" value="InterPro"/>
</dbReference>
<dbReference type="GO" id="GO:0050660">
    <property type="term" value="F:flavin adenine dinucleotide binding"/>
    <property type="evidence" value="ECO:0007669"/>
    <property type="project" value="InterPro"/>
</dbReference>
<dbReference type="Pfam" id="PF00743">
    <property type="entry name" value="FMO-like"/>
    <property type="match status" value="1"/>
</dbReference>
<evidence type="ECO:0000256" key="4">
    <source>
        <dbReference type="ARBA" id="ARBA00022857"/>
    </source>
</evidence>
<evidence type="ECO:0000256" key="3">
    <source>
        <dbReference type="ARBA" id="ARBA00022827"/>
    </source>
</evidence>
<dbReference type="InterPro" id="IPR020946">
    <property type="entry name" value="Flavin_mOase-like"/>
</dbReference>
<sequence length="383" mass="43709">MHSRYTEKRHVAIIGAGYAGLIMAHALKEKGIHVSVFEKQSGPGGLWRYTEHNYQPPDIRYSVEPLNSAIYPGLRTNLPVELMTPPNLPEFFTDKTLYTQFPVHNAVFQYLERYASHQSLNDCIYYNQEVLHIKPDKLYTLPSKHNRLSLVVRDLTAHHLSSDKYDAVVVCNGHFNKPYIPEMPGLSDYRGHLTHSLYYRESQYYQGQNVIVVGAGSSAEDICKALSSAARRVYQCRRPDDNAISPLRQGRYGSSRNITQHDLIESCDNRTIRLCDGEILSNIDSIILCTGYQYHFPFISGSLASLIKNTGRNHLPAVRGRQHIATAEIHKNRHHHIIRHNLFGFLLHHVILPADISRRQILLSTLELASATAEQLRVLRIRE</sequence>
<keyword evidence="4" id="KW-0521">NADP</keyword>